<dbReference type="Gene3D" id="3.40.190.150">
    <property type="entry name" value="Bordetella uptake gene, domain 1"/>
    <property type="match status" value="1"/>
</dbReference>
<gene>
    <name evidence="3" type="ORF">LMG21510_04534</name>
</gene>
<keyword evidence="4" id="KW-1185">Reference proteome</keyword>
<comment type="caution">
    <text evidence="3">The sequence shown here is derived from an EMBL/GenBank/DDBJ whole genome shotgun (WGS) entry which is preliminary data.</text>
</comment>
<evidence type="ECO:0000256" key="2">
    <source>
        <dbReference type="SAM" id="SignalP"/>
    </source>
</evidence>
<name>A0ABN7ZDG7_9BURK</name>
<protein>
    <recommendedName>
        <fullName evidence="5">Periplasmic tricarboxylate binding receptor (TctC)</fullName>
    </recommendedName>
</protein>
<dbReference type="Proteomes" id="UP000721236">
    <property type="component" value="Unassembled WGS sequence"/>
</dbReference>
<comment type="similarity">
    <text evidence="1">Belongs to the UPF0065 (bug) family.</text>
</comment>
<dbReference type="CDD" id="cd07012">
    <property type="entry name" value="PBP2_Bug_TTT"/>
    <property type="match status" value="1"/>
</dbReference>
<keyword evidence="2" id="KW-0732">Signal</keyword>
<dbReference type="PANTHER" id="PTHR42928:SF3">
    <property type="entry name" value="UPF0065 PROTEIN YFLP"/>
    <property type="match status" value="1"/>
</dbReference>
<dbReference type="PANTHER" id="PTHR42928">
    <property type="entry name" value="TRICARBOXYLATE-BINDING PROTEIN"/>
    <property type="match status" value="1"/>
</dbReference>
<feature type="chain" id="PRO_5045987153" description="Periplasmic tricarboxylate binding receptor (TctC)" evidence="2">
    <location>
        <begin position="31"/>
        <end position="323"/>
    </location>
</feature>
<organism evidence="3 4">
    <name type="scientific">Cupriavidus respiraculi</name>
    <dbReference type="NCBI Taxonomy" id="195930"/>
    <lineage>
        <taxon>Bacteria</taxon>
        <taxon>Pseudomonadati</taxon>
        <taxon>Pseudomonadota</taxon>
        <taxon>Betaproteobacteria</taxon>
        <taxon>Burkholderiales</taxon>
        <taxon>Burkholderiaceae</taxon>
        <taxon>Cupriavidus</taxon>
    </lineage>
</organism>
<dbReference type="Gene3D" id="3.40.190.10">
    <property type="entry name" value="Periplasmic binding protein-like II"/>
    <property type="match status" value="1"/>
</dbReference>
<dbReference type="InterPro" id="IPR005064">
    <property type="entry name" value="BUG"/>
</dbReference>
<evidence type="ECO:0008006" key="5">
    <source>
        <dbReference type="Google" id="ProtNLM"/>
    </source>
</evidence>
<dbReference type="EMBL" id="CAJZAH010000007">
    <property type="protein sequence ID" value="CAG9182335.1"/>
    <property type="molecule type" value="Genomic_DNA"/>
</dbReference>
<dbReference type="InterPro" id="IPR042100">
    <property type="entry name" value="Bug_dom1"/>
</dbReference>
<dbReference type="RefSeq" id="WP_224044112.1">
    <property type="nucleotide sequence ID" value="NZ_CAJZAH010000007.1"/>
</dbReference>
<dbReference type="PROSITE" id="PS51318">
    <property type="entry name" value="TAT"/>
    <property type="match status" value="1"/>
</dbReference>
<dbReference type="SUPFAM" id="SSF53850">
    <property type="entry name" value="Periplasmic binding protein-like II"/>
    <property type="match status" value="1"/>
</dbReference>
<dbReference type="InterPro" id="IPR006311">
    <property type="entry name" value="TAT_signal"/>
</dbReference>
<dbReference type="Pfam" id="PF03401">
    <property type="entry name" value="TctC"/>
    <property type="match status" value="1"/>
</dbReference>
<evidence type="ECO:0000313" key="4">
    <source>
        <dbReference type="Proteomes" id="UP000721236"/>
    </source>
</evidence>
<evidence type="ECO:0000256" key="1">
    <source>
        <dbReference type="ARBA" id="ARBA00006987"/>
    </source>
</evidence>
<feature type="signal peptide" evidence="2">
    <location>
        <begin position="1"/>
        <end position="30"/>
    </location>
</feature>
<dbReference type="PIRSF" id="PIRSF017082">
    <property type="entry name" value="YflP"/>
    <property type="match status" value="1"/>
</dbReference>
<evidence type="ECO:0000313" key="3">
    <source>
        <dbReference type="EMBL" id="CAG9182335.1"/>
    </source>
</evidence>
<proteinExistence type="inferred from homology"/>
<accession>A0ABN7ZDG7</accession>
<sequence length="323" mass="33165">MRRSLSRLAQLGTASAVLAAAAFAVAPAHAAEAIKFMIGANPGGGWDQTGRTLGAAMVAAGTAKSASYDNKGGAGGTIGLTQFVNTDKGNPNAMIVTGAVMIGAIETNKPPVTLKNATPVARLITDSMVITVPANSPLKSVKDLTAQLKANPGSVSWGGGSKGSIDHIMAGLIAKDVGVDPKKVNYVPFQGGGEASAAILGGHVTVGVSGVSEFLPFIKSGKMRALAVASKDRVADIPTLKEQGVNVEIYNWRGVYGAPGISADQRRALIDAVVKATESPSWKQALEKNDWTPFLLTGDEFGKFVDAESARLGGTLRELGVAK</sequence>
<reference evidence="3 4" key="1">
    <citation type="submission" date="2021-08" db="EMBL/GenBank/DDBJ databases">
        <authorList>
            <person name="Peeters C."/>
        </authorList>
    </citation>
    <scope>NUCLEOTIDE SEQUENCE [LARGE SCALE GENOMIC DNA]</scope>
    <source>
        <strain evidence="3 4">LMG 21510</strain>
    </source>
</reference>